<dbReference type="Proteomes" id="UP000396788">
    <property type="component" value="Unassembled WGS sequence"/>
</dbReference>
<evidence type="ECO:0000313" key="2">
    <source>
        <dbReference type="EMBL" id="VVD61545.1"/>
    </source>
</evidence>
<proteinExistence type="predicted"/>
<feature type="region of interest" description="Disordered" evidence="1">
    <location>
        <begin position="1"/>
        <end position="27"/>
    </location>
</feature>
<organism evidence="2 3">
    <name type="scientific">Pandoraea cepalis</name>
    <dbReference type="NCBI Taxonomy" id="2508294"/>
    <lineage>
        <taxon>Bacteria</taxon>
        <taxon>Pseudomonadati</taxon>
        <taxon>Pseudomonadota</taxon>
        <taxon>Betaproteobacteria</taxon>
        <taxon>Burkholderiales</taxon>
        <taxon>Burkholderiaceae</taxon>
        <taxon>Pandoraea</taxon>
    </lineage>
</organism>
<dbReference type="EMBL" id="CABPRY010000001">
    <property type="protein sequence ID" value="VVD61545.1"/>
    <property type="molecule type" value="Genomic_DNA"/>
</dbReference>
<sequence length="62" mass="6564">MTQSNADDAGARIDDAAQNARDAQARTKSSAYQVMLTMPMTMLAGNVSERPDVSTAAILGYN</sequence>
<accession>A0A5E4REG5</accession>
<reference evidence="2 3" key="1">
    <citation type="submission" date="2019-08" db="EMBL/GenBank/DDBJ databases">
        <authorList>
            <person name="Peeters C."/>
        </authorList>
    </citation>
    <scope>NUCLEOTIDE SEQUENCE [LARGE SCALE GENOMIC DNA]</scope>
    <source>
        <strain evidence="2 3">LMG 31107</strain>
    </source>
</reference>
<protein>
    <submittedName>
        <fullName evidence="2">Uncharacterized protein</fullName>
    </submittedName>
</protein>
<dbReference type="AlphaFoldDB" id="A0A5E4REG5"/>
<name>A0A5E4REG5_9BURK</name>
<dbReference type="RefSeq" id="WP_150605879.1">
    <property type="nucleotide sequence ID" value="NZ_CABPRY010000001.1"/>
</dbReference>
<evidence type="ECO:0000313" key="3">
    <source>
        <dbReference type="Proteomes" id="UP000396788"/>
    </source>
</evidence>
<evidence type="ECO:0000256" key="1">
    <source>
        <dbReference type="SAM" id="MobiDB-lite"/>
    </source>
</evidence>
<gene>
    <name evidence="2" type="ORF">PCE31107_00131</name>
</gene>